<accession>A0A5R9F059</accession>
<evidence type="ECO:0000313" key="3">
    <source>
        <dbReference type="Proteomes" id="UP000308230"/>
    </source>
</evidence>
<keyword evidence="3" id="KW-1185">Reference proteome</keyword>
<dbReference type="AlphaFoldDB" id="A0A5R9F059"/>
<evidence type="ECO:0000313" key="2">
    <source>
        <dbReference type="EMBL" id="TLS36401.1"/>
    </source>
</evidence>
<sequence>MNRKVIKVVVYIMLISMVLSLFAGAATFL</sequence>
<feature type="transmembrane region" description="Helical" evidence="1">
    <location>
        <begin position="9"/>
        <end position="28"/>
    </location>
</feature>
<reference evidence="2 3" key="1">
    <citation type="submission" date="2019-04" db="EMBL/GenBank/DDBJ databases">
        <title>Bacillus caeni sp. nov., a bacterium isolated from mangrove sediment.</title>
        <authorList>
            <person name="Huang H."/>
            <person name="Mo K."/>
            <person name="Hu Y."/>
        </authorList>
    </citation>
    <scope>NUCLEOTIDE SEQUENCE [LARGE SCALE GENOMIC DNA]</scope>
    <source>
        <strain evidence="2 3">HB172195</strain>
    </source>
</reference>
<name>A0A5R9F059_9BACL</name>
<dbReference type="EMBL" id="SWLG01000011">
    <property type="protein sequence ID" value="TLS36401.1"/>
    <property type="molecule type" value="Genomic_DNA"/>
</dbReference>
<organism evidence="2 3">
    <name type="scientific">Exobacillus caeni</name>
    <dbReference type="NCBI Taxonomy" id="2574798"/>
    <lineage>
        <taxon>Bacteria</taxon>
        <taxon>Bacillati</taxon>
        <taxon>Bacillota</taxon>
        <taxon>Bacilli</taxon>
        <taxon>Bacillales</taxon>
        <taxon>Guptibacillaceae</taxon>
        <taxon>Exobacillus</taxon>
    </lineage>
</organism>
<keyword evidence="1" id="KW-1133">Transmembrane helix</keyword>
<keyword evidence="1" id="KW-0472">Membrane</keyword>
<evidence type="ECO:0000256" key="1">
    <source>
        <dbReference type="SAM" id="Phobius"/>
    </source>
</evidence>
<gene>
    <name evidence="2" type="ORF">FCL54_15855</name>
</gene>
<dbReference type="InterPro" id="IPR049722">
    <property type="entry name" value="Prli42-like"/>
</dbReference>
<protein>
    <submittedName>
        <fullName evidence="2">DUF4044 domain-containing protein</fullName>
    </submittedName>
</protein>
<dbReference type="Proteomes" id="UP000308230">
    <property type="component" value="Unassembled WGS sequence"/>
</dbReference>
<proteinExistence type="predicted"/>
<comment type="caution">
    <text evidence="2">The sequence shown here is derived from an EMBL/GenBank/DDBJ whole genome shotgun (WGS) entry which is preliminary data.</text>
</comment>
<keyword evidence="1" id="KW-0812">Transmembrane</keyword>
<dbReference type="NCBIfam" id="NF033880">
    <property type="entry name" value="Prli42"/>
    <property type="match status" value="1"/>
</dbReference>
<dbReference type="RefSeq" id="WP_138127720.1">
    <property type="nucleotide sequence ID" value="NZ_SWLG01000011.1"/>
</dbReference>